<keyword evidence="2" id="KW-1185">Reference proteome</keyword>
<protein>
    <submittedName>
        <fullName evidence="1">Uncharacterized protein</fullName>
    </submittedName>
</protein>
<comment type="caution">
    <text evidence="1">The sequence shown here is derived from an EMBL/GenBank/DDBJ whole genome shotgun (WGS) entry which is preliminary data.</text>
</comment>
<accession>A0ABS4XG19</accession>
<dbReference type="Proteomes" id="UP001296993">
    <property type="component" value="Unassembled WGS sequence"/>
</dbReference>
<dbReference type="RefSeq" id="WP_209999644.1">
    <property type="nucleotide sequence ID" value="NZ_BAAAJY010000009.1"/>
</dbReference>
<reference evidence="1 2" key="1">
    <citation type="submission" date="2021-03" db="EMBL/GenBank/DDBJ databases">
        <title>Sequencing the genomes of 1000 actinobacteria strains.</title>
        <authorList>
            <person name="Klenk H.-P."/>
        </authorList>
    </citation>
    <scope>NUCLEOTIDE SEQUENCE [LARGE SCALE GENOMIC DNA]</scope>
    <source>
        <strain evidence="1 2">DSM 15797</strain>
    </source>
</reference>
<proteinExistence type="predicted"/>
<gene>
    <name evidence="1" type="ORF">JOF47_002922</name>
</gene>
<name>A0ABS4XG19_9MICC</name>
<sequence>MVGENLGNLRRARAQAQASEAEYWLLGLVGSSSSGDGQFLKMRVSVQPGDSTQPRRVEDWIVLLKTQDDVPSLAHVSGFLPWELQ</sequence>
<dbReference type="EMBL" id="JAGIOF010000001">
    <property type="protein sequence ID" value="MBP2387411.1"/>
    <property type="molecule type" value="Genomic_DNA"/>
</dbReference>
<evidence type="ECO:0000313" key="1">
    <source>
        <dbReference type="EMBL" id="MBP2387411.1"/>
    </source>
</evidence>
<evidence type="ECO:0000313" key="2">
    <source>
        <dbReference type="Proteomes" id="UP001296993"/>
    </source>
</evidence>
<organism evidence="1 2">
    <name type="scientific">Paeniglutamicibacter kerguelensis</name>
    <dbReference type="NCBI Taxonomy" id="254788"/>
    <lineage>
        <taxon>Bacteria</taxon>
        <taxon>Bacillati</taxon>
        <taxon>Actinomycetota</taxon>
        <taxon>Actinomycetes</taxon>
        <taxon>Micrococcales</taxon>
        <taxon>Micrococcaceae</taxon>
        <taxon>Paeniglutamicibacter</taxon>
    </lineage>
</organism>